<evidence type="ECO:0000313" key="2">
    <source>
        <dbReference type="EMBL" id="CAE0487646.1"/>
    </source>
</evidence>
<reference evidence="2" key="1">
    <citation type="submission" date="2021-01" db="EMBL/GenBank/DDBJ databases">
        <authorList>
            <person name="Corre E."/>
            <person name="Pelletier E."/>
            <person name="Niang G."/>
            <person name="Scheremetjew M."/>
            <person name="Finn R."/>
            <person name="Kale V."/>
            <person name="Holt S."/>
            <person name="Cochrane G."/>
            <person name="Meng A."/>
            <person name="Brown T."/>
            <person name="Cohen L."/>
        </authorList>
    </citation>
    <scope>NUCLEOTIDE SEQUENCE</scope>
    <source>
        <strain evidence="2">CCMP1320</strain>
    </source>
</reference>
<proteinExistence type="predicted"/>
<feature type="compositionally biased region" description="Low complexity" evidence="1">
    <location>
        <begin position="45"/>
        <end position="63"/>
    </location>
</feature>
<organism evidence="2">
    <name type="scientific">Dunaliella tertiolecta</name>
    <name type="common">Green alga</name>
    <dbReference type="NCBI Taxonomy" id="3047"/>
    <lineage>
        <taxon>Eukaryota</taxon>
        <taxon>Viridiplantae</taxon>
        <taxon>Chlorophyta</taxon>
        <taxon>core chlorophytes</taxon>
        <taxon>Chlorophyceae</taxon>
        <taxon>CS clade</taxon>
        <taxon>Chlamydomonadales</taxon>
        <taxon>Dunaliellaceae</taxon>
        <taxon>Dunaliella</taxon>
    </lineage>
</organism>
<dbReference type="EMBL" id="HBIP01005411">
    <property type="protein sequence ID" value="CAE0487646.1"/>
    <property type="molecule type" value="Transcribed_RNA"/>
</dbReference>
<gene>
    <name evidence="2" type="ORF">DTER00134_LOCUS2692</name>
</gene>
<feature type="region of interest" description="Disordered" evidence="1">
    <location>
        <begin position="1"/>
        <end position="90"/>
    </location>
</feature>
<evidence type="ECO:0000256" key="1">
    <source>
        <dbReference type="SAM" id="MobiDB-lite"/>
    </source>
</evidence>
<dbReference type="AlphaFoldDB" id="A0A7S3QNI2"/>
<feature type="compositionally biased region" description="Basic and acidic residues" evidence="1">
    <location>
        <begin position="1"/>
        <end position="11"/>
    </location>
</feature>
<name>A0A7S3QNI2_DUNTE</name>
<accession>A0A7S3QNI2</accession>
<feature type="compositionally biased region" description="Low complexity" evidence="1">
    <location>
        <begin position="16"/>
        <end position="29"/>
    </location>
</feature>
<feature type="compositionally biased region" description="Gly residues" evidence="1">
    <location>
        <begin position="64"/>
        <end position="73"/>
    </location>
</feature>
<sequence>MRDALCYRRQEPGVPPAVSSHTAATAAQHPADDAHVGSAQDPVQGNGSSSAAVGEASHAAGGASSVGGSGAGPGSKSKRRGGLPEADAHELAQLKTAMVRLEKSMKEACKKPEEDKVKLEKQEASTLKKIKSICEGRLKKLGQK</sequence>
<protein>
    <submittedName>
        <fullName evidence="2">Uncharacterized protein</fullName>
    </submittedName>
</protein>